<dbReference type="PROSITE" id="PS00211">
    <property type="entry name" value="ABC_TRANSPORTER_1"/>
    <property type="match status" value="1"/>
</dbReference>
<proteinExistence type="inferred from homology"/>
<reference evidence="11" key="1">
    <citation type="submission" date="2021-04" db="EMBL/GenBank/DDBJ databases">
        <authorList>
            <person name="Pira H."/>
            <person name="Risdian C."/>
            <person name="Wink J."/>
        </authorList>
    </citation>
    <scope>NUCLEOTIDE SEQUENCE</scope>
    <source>
        <strain evidence="11">WHY3</strain>
    </source>
</reference>
<dbReference type="CDD" id="cd03216">
    <property type="entry name" value="ABC_Carb_Monos_I"/>
    <property type="match status" value="1"/>
</dbReference>
<keyword evidence="6 11" id="KW-0067">ATP-binding</keyword>
<dbReference type="PANTHER" id="PTHR43790">
    <property type="entry name" value="CARBOHYDRATE TRANSPORT ATP-BINDING PROTEIN MG119-RELATED"/>
    <property type="match status" value="1"/>
</dbReference>
<accession>A0A9X1JPR6</accession>
<evidence type="ECO:0000256" key="4">
    <source>
        <dbReference type="ARBA" id="ARBA00019459"/>
    </source>
</evidence>
<protein>
    <recommendedName>
        <fullName evidence="4">Autoinducer 2 import ATP-binding protein LsrA</fullName>
        <ecNumber evidence="8">7.6.2.13</ecNumber>
    </recommendedName>
</protein>
<evidence type="ECO:0000256" key="9">
    <source>
        <dbReference type="ARBA" id="ARBA00034076"/>
    </source>
</evidence>
<dbReference type="AlphaFoldDB" id="A0A9X1JPR6"/>
<comment type="catalytic activity">
    <reaction evidence="9">
        <text>ATP + H2O + (2R,4S)-2-methyl-2,3,3,4-tetrahydroxytetrahydrofuran-[AI-2-binding protein]Side 1 = ADP + phosphate + (2R,4S)-2-methyl-2,3,3,4-tetrahydroxytetrahydrofuranSide 2 + [AI-2-binding protein]Side 1.</text>
        <dbReference type="EC" id="7.6.2.13"/>
    </reaction>
</comment>
<dbReference type="EMBL" id="JAGSPD010000023">
    <property type="protein sequence ID" value="MBV7270701.1"/>
    <property type="molecule type" value="Genomic_DNA"/>
</dbReference>
<dbReference type="GO" id="GO:0005886">
    <property type="term" value="C:plasma membrane"/>
    <property type="evidence" value="ECO:0007669"/>
    <property type="project" value="UniProtKB-SubCell"/>
</dbReference>
<dbReference type="Pfam" id="PF00005">
    <property type="entry name" value="ABC_tran"/>
    <property type="match status" value="2"/>
</dbReference>
<keyword evidence="12" id="KW-1185">Reference proteome</keyword>
<dbReference type="InterPro" id="IPR003593">
    <property type="entry name" value="AAA+_ATPase"/>
</dbReference>
<evidence type="ECO:0000256" key="1">
    <source>
        <dbReference type="ARBA" id="ARBA00004417"/>
    </source>
</evidence>
<evidence type="ECO:0000256" key="8">
    <source>
        <dbReference type="ARBA" id="ARBA00023798"/>
    </source>
</evidence>
<keyword evidence="5" id="KW-0547">Nucleotide-binding</keyword>
<evidence type="ECO:0000259" key="10">
    <source>
        <dbReference type="PROSITE" id="PS50893"/>
    </source>
</evidence>
<name>A0A9X1JPR6_9FLAO</name>
<evidence type="ECO:0000313" key="12">
    <source>
        <dbReference type="Proteomes" id="UP001138894"/>
    </source>
</evidence>
<dbReference type="GO" id="GO:0016887">
    <property type="term" value="F:ATP hydrolysis activity"/>
    <property type="evidence" value="ECO:0007669"/>
    <property type="project" value="InterPro"/>
</dbReference>
<dbReference type="Proteomes" id="UP001138894">
    <property type="component" value="Unassembled WGS sequence"/>
</dbReference>
<organism evidence="11 12">
    <name type="scientific">Winogradskyella luteola</name>
    <dbReference type="NCBI Taxonomy" id="2828330"/>
    <lineage>
        <taxon>Bacteria</taxon>
        <taxon>Pseudomonadati</taxon>
        <taxon>Bacteroidota</taxon>
        <taxon>Flavobacteriia</taxon>
        <taxon>Flavobacteriales</taxon>
        <taxon>Flavobacteriaceae</taxon>
        <taxon>Winogradskyella</taxon>
    </lineage>
</organism>
<evidence type="ECO:0000256" key="2">
    <source>
        <dbReference type="ARBA" id="ARBA00009404"/>
    </source>
</evidence>
<dbReference type="GO" id="GO:0005524">
    <property type="term" value="F:ATP binding"/>
    <property type="evidence" value="ECO:0007669"/>
    <property type="project" value="UniProtKB-KW"/>
</dbReference>
<dbReference type="RefSeq" id="WP_218547964.1">
    <property type="nucleotide sequence ID" value="NZ_JAGSPD010000023.1"/>
</dbReference>
<feature type="domain" description="ABC transporter" evidence="10">
    <location>
        <begin position="9"/>
        <end position="245"/>
    </location>
</feature>
<evidence type="ECO:0000256" key="3">
    <source>
        <dbReference type="ARBA" id="ARBA00011262"/>
    </source>
</evidence>
<dbReference type="InterPro" id="IPR050107">
    <property type="entry name" value="ABC_carbohydrate_import_ATPase"/>
</dbReference>
<dbReference type="InterPro" id="IPR003439">
    <property type="entry name" value="ABC_transporter-like_ATP-bd"/>
</dbReference>
<dbReference type="PROSITE" id="PS50893">
    <property type="entry name" value="ABC_TRANSPORTER_2"/>
    <property type="match status" value="1"/>
</dbReference>
<evidence type="ECO:0000313" key="11">
    <source>
        <dbReference type="EMBL" id="MBV7270701.1"/>
    </source>
</evidence>
<comment type="subcellular location">
    <subcellularLocation>
        <location evidence="1">Cell inner membrane</location>
        <topology evidence="1">Peripheral membrane protein</topology>
    </subcellularLocation>
</comment>
<dbReference type="InterPro" id="IPR017871">
    <property type="entry name" value="ABC_transporter-like_CS"/>
</dbReference>
<comment type="subunit">
    <text evidence="3">The complex is composed of two ATP-binding proteins (LsrA), two transmembrane proteins (LsrC and LsrD) and a solute-binding protein (LsrB).</text>
</comment>
<evidence type="ECO:0000256" key="7">
    <source>
        <dbReference type="ARBA" id="ARBA00023747"/>
    </source>
</evidence>
<comment type="function">
    <text evidence="7">Part of the ABC transporter complex LsrABCD involved in autoinducer 2 (AI-2) import. Responsible for energy coupling to the transport system.</text>
</comment>
<dbReference type="PANTHER" id="PTHR43790:SF2">
    <property type="entry name" value="AUTOINDUCER 2 IMPORT ATP-BINDING PROTEIN LSRA"/>
    <property type="match status" value="1"/>
</dbReference>
<dbReference type="EC" id="7.6.2.13" evidence="8"/>
<dbReference type="SMART" id="SM00382">
    <property type="entry name" value="AAA"/>
    <property type="match status" value="1"/>
</dbReference>
<comment type="caution">
    <text evidence="11">The sequence shown here is derived from an EMBL/GenBank/DDBJ whole genome shotgun (WGS) entry which is preliminary data.</text>
</comment>
<evidence type="ECO:0000256" key="5">
    <source>
        <dbReference type="ARBA" id="ARBA00022741"/>
    </source>
</evidence>
<comment type="similarity">
    <text evidence="2">Belongs to the ABC transporter superfamily. AI-2 autoinducer porter (TC 3.A.1.2.8) family.</text>
</comment>
<gene>
    <name evidence="11" type="ORF">KCG49_16045</name>
</gene>
<sequence length="454" mass="51143">MVKSTDTILNIKNVSKNYDTNQVLDNVSMSFSKGEIVSLYGPNGAGKSTLVKIICGEENADSGEVMLNDNITNFKSYSDALAAGISYVPQEGGLMENLTVLENLAICLKNNLKIKNFNKKAIRSLIAEKHYFESLASLLDVNVVLISAYEQQLATIFKALMMDSEIFIFDESTTNLNPTDFVKFKEILIDLKKGGKAIIFISHKLDEVFDISDTVTILKEGKVISSNKIQEITKLEILNLFKSKLEVDLHKETNNLTPLCEIQILKAELNQSEFYLSKGEVLCIDSNDTVFKYQMGYSIYEELNKVKGLKVGLIPALRDSEGIFPNLSVEDNLLLNVINQSKFRKSTKKDEALNNIVTELKLKFENWRQNILELSGGNRQKVILGRWMLTDFDVLVLIEPTAGIDIESKTIIHNLILKLRKDGKSFVLITSDQGEQEMLTTRFVSFKNDFKEVC</sequence>
<evidence type="ECO:0000256" key="6">
    <source>
        <dbReference type="ARBA" id="ARBA00022840"/>
    </source>
</evidence>